<reference evidence="2" key="1">
    <citation type="journal article" date="2017" name="Cell">
        <title>Insights into land plant evolution garnered from the Marchantia polymorpha genome.</title>
        <authorList>
            <person name="Bowman J.L."/>
            <person name="Kohchi T."/>
            <person name="Yamato K.T."/>
            <person name="Jenkins J."/>
            <person name="Shu S."/>
            <person name="Ishizaki K."/>
            <person name="Yamaoka S."/>
            <person name="Nishihama R."/>
            <person name="Nakamura Y."/>
            <person name="Berger F."/>
            <person name="Adam C."/>
            <person name="Aki S.S."/>
            <person name="Althoff F."/>
            <person name="Araki T."/>
            <person name="Arteaga-Vazquez M.A."/>
            <person name="Balasubrmanian S."/>
            <person name="Barry K."/>
            <person name="Bauer D."/>
            <person name="Boehm C.R."/>
            <person name="Briginshaw L."/>
            <person name="Caballero-Perez J."/>
            <person name="Catarino B."/>
            <person name="Chen F."/>
            <person name="Chiyoda S."/>
            <person name="Chovatia M."/>
            <person name="Davies K.M."/>
            <person name="Delmans M."/>
            <person name="Demura T."/>
            <person name="Dierschke T."/>
            <person name="Dolan L."/>
            <person name="Dorantes-Acosta A.E."/>
            <person name="Eklund D.M."/>
            <person name="Florent S.N."/>
            <person name="Flores-Sandoval E."/>
            <person name="Fujiyama A."/>
            <person name="Fukuzawa H."/>
            <person name="Galik B."/>
            <person name="Grimanelli D."/>
            <person name="Grimwood J."/>
            <person name="Grossniklaus U."/>
            <person name="Hamada T."/>
            <person name="Haseloff J."/>
            <person name="Hetherington A.J."/>
            <person name="Higo A."/>
            <person name="Hirakawa Y."/>
            <person name="Hundley H.N."/>
            <person name="Ikeda Y."/>
            <person name="Inoue K."/>
            <person name="Inoue S.I."/>
            <person name="Ishida S."/>
            <person name="Jia Q."/>
            <person name="Kakita M."/>
            <person name="Kanazawa T."/>
            <person name="Kawai Y."/>
            <person name="Kawashima T."/>
            <person name="Kennedy M."/>
            <person name="Kinose K."/>
            <person name="Kinoshita T."/>
            <person name="Kohara Y."/>
            <person name="Koide E."/>
            <person name="Komatsu K."/>
            <person name="Kopischke S."/>
            <person name="Kubo M."/>
            <person name="Kyozuka J."/>
            <person name="Lagercrantz U."/>
            <person name="Lin S.S."/>
            <person name="Lindquist E."/>
            <person name="Lipzen A.M."/>
            <person name="Lu C.W."/>
            <person name="De Luna E."/>
            <person name="Martienssen R.A."/>
            <person name="Minamino N."/>
            <person name="Mizutani M."/>
            <person name="Mizutani M."/>
            <person name="Mochizuki N."/>
            <person name="Monte I."/>
            <person name="Mosher R."/>
            <person name="Nagasaki H."/>
            <person name="Nakagami H."/>
            <person name="Naramoto S."/>
            <person name="Nishitani K."/>
            <person name="Ohtani M."/>
            <person name="Okamoto T."/>
            <person name="Okumura M."/>
            <person name="Phillips J."/>
            <person name="Pollak B."/>
            <person name="Reinders A."/>
            <person name="Rovekamp M."/>
            <person name="Sano R."/>
            <person name="Sawa S."/>
            <person name="Schmid M.W."/>
            <person name="Shirakawa M."/>
            <person name="Solano R."/>
            <person name="Spunde A."/>
            <person name="Suetsugu N."/>
            <person name="Sugano S."/>
            <person name="Sugiyama A."/>
            <person name="Sun R."/>
            <person name="Suzuki Y."/>
            <person name="Takenaka M."/>
            <person name="Takezawa D."/>
            <person name="Tomogane H."/>
            <person name="Tsuzuki M."/>
            <person name="Ueda T."/>
            <person name="Umeda M."/>
            <person name="Ward J.M."/>
            <person name="Watanabe Y."/>
            <person name="Yazaki K."/>
            <person name="Yokoyama R."/>
            <person name="Yoshitake Y."/>
            <person name="Yotsui I."/>
            <person name="Zachgo S."/>
            <person name="Schmutz J."/>
        </authorList>
    </citation>
    <scope>NUCLEOTIDE SEQUENCE [LARGE SCALE GENOMIC DNA]</scope>
    <source>
        <strain evidence="2">Tak-1</strain>
    </source>
</reference>
<gene>
    <name evidence="1" type="ORF">MARPO_0009s0227</name>
</gene>
<protein>
    <submittedName>
        <fullName evidence="1">Uncharacterized protein</fullName>
    </submittedName>
</protein>
<dbReference type="EMBL" id="KZ772681">
    <property type="protein sequence ID" value="PTQ47150.1"/>
    <property type="molecule type" value="Genomic_DNA"/>
</dbReference>
<dbReference type="Gramene" id="Mp7g15430.1">
    <property type="protein sequence ID" value="Mp7g15430.1.cds"/>
    <property type="gene ID" value="Mp7g15430"/>
</dbReference>
<accession>A0A2R6XM04</accession>
<sequence length="91" mass="10190">MNGNGDDNHGGKGFFVSLSFVESWARIVPCTGSFQACCWKRRAKLAIPESLNNRASSRLNMNTSTDTPEWCLPRRTHKRNLYSALADHCTS</sequence>
<dbReference type="Gramene" id="Mp7g15430.2">
    <property type="protein sequence ID" value="Mp7g15430.2.cds"/>
    <property type="gene ID" value="Mp7g15430"/>
</dbReference>
<dbReference type="AlphaFoldDB" id="A0A2R6XM04"/>
<evidence type="ECO:0000313" key="1">
    <source>
        <dbReference type="EMBL" id="PTQ47150.1"/>
    </source>
</evidence>
<organism evidence="1 2">
    <name type="scientific">Marchantia polymorpha</name>
    <name type="common">Common liverwort</name>
    <name type="synonym">Marchantia aquatica</name>
    <dbReference type="NCBI Taxonomy" id="3197"/>
    <lineage>
        <taxon>Eukaryota</taxon>
        <taxon>Viridiplantae</taxon>
        <taxon>Streptophyta</taxon>
        <taxon>Embryophyta</taxon>
        <taxon>Marchantiophyta</taxon>
        <taxon>Marchantiopsida</taxon>
        <taxon>Marchantiidae</taxon>
        <taxon>Marchantiales</taxon>
        <taxon>Marchantiaceae</taxon>
        <taxon>Marchantia</taxon>
    </lineage>
</organism>
<name>A0A2R6XM04_MARPO</name>
<evidence type="ECO:0000313" key="2">
    <source>
        <dbReference type="Proteomes" id="UP000244005"/>
    </source>
</evidence>
<keyword evidence="2" id="KW-1185">Reference proteome</keyword>
<proteinExistence type="predicted"/>
<dbReference type="EMBL" id="KZ772681">
    <property type="protein sequence ID" value="PTQ47149.1"/>
    <property type="molecule type" value="Genomic_DNA"/>
</dbReference>
<reference evidence="1" key="2">
    <citation type="submission" date="2017-12" db="EMBL/GenBank/DDBJ databases">
        <title>WGS assembly of Marchantia polymorpha.</title>
        <authorList>
            <person name="Bowman J.L."/>
            <person name="Kohchi T."/>
            <person name="Yamato K.T."/>
            <person name="Jenkins J."/>
            <person name="Shu S."/>
            <person name="Ishizaki K."/>
            <person name="Yamaoka S."/>
            <person name="Nishihama R."/>
            <person name="Nakamura Y."/>
            <person name="Berger F."/>
            <person name="Adam C."/>
            <person name="Aki S.S."/>
            <person name="Althoff F."/>
            <person name="Araki T."/>
            <person name="Arteaga-Vazquez M.A."/>
            <person name="Balasubrmanian S."/>
            <person name="Bauer D."/>
            <person name="Boehm C.R."/>
            <person name="Briginshaw L."/>
            <person name="Caballero-Perez J."/>
            <person name="Catarino B."/>
            <person name="Chen F."/>
            <person name="Chiyoda S."/>
            <person name="Chovatia M."/>
            <person name="Davies K.M."/>
            <person name="Delmans M."/>
            <person name="Demura T."/>
            <person name="Dierschke T."/>
            <person name="Dolan L."/>
            <person name="Dorantes-Acosta A.E."/>
            <person name="Eklund D.M."/>
            <person name="Florent S.N."/>
            <person name="Flores-Sandoval E."/>
            <person name="Fujiyama A."/>
            <person name="Fukuzawa H."/>
            <person name="Galik B."/>
            <person name="Grimanelli D."/>
            <person name="Grimwood J."/>
            <person name="Grossniklaus U."/>
            <person name="Hamada T."/>
            <person name="Haseloff J."/>
            <person name="Hetherington A.J."/>
            <person name="Higo A."/>
            <person name="Hirakawa Y."/>
            <person name="Hundley H.N."/>
            <person name="Ikeda Y."/>
            <person name="Inoue K."/>
            <person name="Inoue S."/>
            <person name="Ishida S."/>
            <person name="Jia Q."/>
            <person name="Kakita M."/>
            <person name="Kanazawa T."/>
            <person name="Kawai Y."/>
            <person name="Kawashima T."/>
            <person name="Kennedy M."/>
            <person name="Kinose K."/>
            <person name="Kinoshita T."/>
            <person name="Kohara Y."/>
            <person name="Koide E."/>
            <person name="Komatsu K."/>
            <person name="Kopischke S."/>
            <person name="Kubo M."/>
            <person name="Kyozuka J."/>
            <person name="Lagercrantz U."/>
            <person name="Lin S.S."/>
            <person name="Lindquist E."/>
            <person name="Lipzen A.M."/>
            <person name="Lu C."/>
            <person name="Luna E.D."/>
            <person name="Martienssen R.A."/>
            <person name="Minamino N."/>
            <person name="Mizutani M."/>
            <person name="Mizutani M."/>
            <person name="Mochizuki N."/>
            <person name="Monte I."/>
            <person name="Mosher R."/>
            <person name="Nagasaki H."/>
            <person name="Nakagami H."/>
            <person name="Naramoto S."/>
            <person name="Nishitani K."/>
            <person name="Ohtani M."/>
            <person name="Okamoto T."/>
            <person name="Okumura M."/>
            <person name="Phillips J."/>
            <person name="Pollak B."/>
            <person name="Reinders A."/>
            <person name="Roevekamp M."/>
            <person name="Sano R."/>
            <person name="Sawa S."/>
            <person name="Schmid M.W."/>
            <person name="Shirakawa M."/>
            <person name="Solano R."/>
            <person name="Spunde A."/>
            <person name="Suetsugu N."/>
            <person name="Sugano S."/>
            <person name="Sugiyama A."/>
            <person name="Sun R."/>
            <person name="Suzuki Y."/>
            <person name="Takenaka M."/>
            <person name="Takezawa D."/>
            <person name="Tomogane H."/>
            <person name="Tsuzuki M."/>
            <person name="Ueda T."/>
            <person name="Umeda M."/>
            <person name="Ward J.M."/>
            <person name="Watanabe Y."/>
            <person name="Yazaki K."/>
            <person name="Yokoyama R."/>
            <person name="Yoshitake Y."/>
            <person name="Yotsui I."/>
            <person name="Zachgo S."/>
            <person name="Schmutz J."/>
        </authorList>
    </citation>
    <scope>NUCLEOTIDE SEQUENCE [LARGE SCALE GENOMIC DNA]</scope>
    <source>
        <strain evidence="1">Tak-1</strain>
    </source>
</reference>
<dbReference type="Proteomes" id="UP000244005">
    <property type="component" value="Unassembled WGS sequence"/>
</dbReference>